<name>A0A0B7FEI3_THACB</name>
<dbReference type="InterPro" id="IPR036197">
    <property type="entry name" value="NarG-like_sf"/>
</dbReference>
<feature type="transmembrane region" description="Helical" evidence="1">
    <location>
        <begin position="17"/>
        <end position="37"/>
    </location>
</feature>
<dbReference type="SUPFAM" id="SSF103501">
    <property type="entry name" value="Respiratory nitrate reductase 1 gamma chain"/>
    <property type="match status" value="1"/>
</dbReference>
<organism evidence="2 3">
    <name type="scientific">Thanatephorus cucumeris (strain AG1-IB / isolate 7/3/14)</name>
    <name type="common">Lettuce bottom rot fungus</name>
    <name type="synonym">Rhizoctonia solani</name>
    <dbReference type="NCBI Taxonomy" id="1108050"/>
    <lineage>
        <taxon>Eukaryota</taxon>
        <taxon>Fungi</taxon>
        <taxon>Dikarya</taxon>
        <taxon>Basidiomycota</taxon>
        <taxon>Agaricomycotina</taxon>
        <taxon>Agaricomycetes</taxon>
        <taxon>Cantharellales</taxon>
        <taxon>Ceratobasidiaceae</taxon>
        <taxon>Rhizoctonia</taxon>
        <taxon>Rhizoctonia solani AG-1</taxon>
    </lineage>
</organism>
<evidence type="ECO:0000256" key="1">
    <source>
        <dbReference type="SAM" id="Phobius"/>
    </source>
</evidence>
<dbReference type="EMBL" id="LN679116">
    <property type="protein sequence ID" value="CEL54568.1"/>
    <property type="molecule type" value="Genomic_DNA"/>
</dbReference>
<proteinExistence type="predicted"/>
<accession>A0A0B7FEI3</accession>
<evidence type="ECO:0000313" key="2">
    <source>
        <dbReference type="EMBL" id="CEL54568.1"/>
    </source>
</evidence>
<keyword evidence="3" id="KW-1185">Reference proteome</keyword>
<keyword evidence="1" id="KW-0472">Membrane</keyword>
<protein>
    <submittedName>
        <fullName evidence="2">Uncharacterized protein</fullName>
    </submittedName>
</protein>
<sequence>MSCNAANPDVIDLGTRLAIYSYAGCSAALGFLTLLGTGQRQYIQEEKETQAYTEKVLKHIKDVNFAVATSTLTGIALIIAALFHQHYFRTLTLFHAYIVLLLLWVITLTGMWFVIHAWVSTMLQHPADIVKLKMRTLP</sequence>
<evidence type="ECO:0000313" key="3">
    <source>
        <dbReference type="Proteomes" id="UP000059188"/>
    </source>
</evidence>
<dbReference type="AlphaFoldDB" id="A0A0B7FEI3"/>
<dbReference type="STRING" id="1108050.A0A0B7FEI3"/>
<reference evidence="2 3" key="1">
    <citation type="submission" date="2014-11" db="EMBL/GenBank/DDBJ databases">
        <authorList>
            <person name="Wibberg Daniel"/>
        </authorList>
    </citation>
    <scope>NUCLEOTIDE SEQUENCE [LARGE SCALE GENOMIC DNA]</scope>
    <source>
        <strain evidence="2">Rhizoctonia solani AG1-IB 7/3/14</strain>
    </source>
</reference>
<feature type="transmembrane region" description="Helical" evidence="1">
    <location>
        <begin position="94"/>
        <end position="115"/>
    </location>
</feature>
<dbReference type="Proteomes" id="UP000059188">
    <property type="component" value="Unassembled WGS sequence"/>
</dbReference>
<feature type="transmembrane region" description="Helical" evidence="1">
    <location>
        <begin position="65"/>
        <end position="88"/>
    </location>
</feature>
<keyword evidence="1" id="KW-0812">Transmembrane</keyword>
<keyword evidence="1" id="KW-1133">Transmembrane helix</keyword>
<gene>
    <name evidence="2" type="ORF">RSOLAG1IB_07172</name>
</gene>